<dbReference type="InterPro" id="IPR000683">
    <property type="entry name" value="Gfo/Idh/MocA-like_OxRdtase_N"/>
</dbReference>
<dbReference type="EMBL" id="QWET01000005">
    <property type="protein sequence ID" value="RIH65543.1"/>
    <property type="molecule type" value="Genomic_DNA"/>
</dbReference>
<dbReference type="SUPFAM" id="SSF55347">
    <property type="entry name" value="Glyceraldehyde-3-phosphate dehydrogenase-like, C-terminal domain"/>
    <property type="match status" value="1"/>
</dbReference>
<dbReference type="SUPFAM" id="SSF51735">
    <property type="entry name" value="NAD(P)-binding Rossmann-fold domains"/>
    <property type="match status" value="1"/>
</dbReference>
<dbReference type="AlphaFoldDB" id="A0A399D250"/>
<feature type="domain" description="GFO/IDH/MocA-like oxidoreductase" evidence="2">
    <location>
        <begin position="143"/>
        <end position="242"/>
    </location>
</feature>
<organism evidence="3 4">
    <name type="scientific">Mariniphaga sediminis</name>
    <dbReference type="NCBI Taxonomy" id="1628158"/>
    <lineage>
        <taxon>Bacteria</taxon>
        <taxon>Pseudomonadati</taxon>
        <taxon>Bacteroidota</taxon>
        <taxon>Bacteroidia</taxon>
        <taxon>Marinilabiliales</taxon>
        <taxon>Prolixibacteraceae</taxon>
        <taxon>Mariniphaga</taxon>
    </lineage>
</organism>
<dbReference type="Gene3D" id="3.40.50.720">
    <property type="entry name" value="NAD(P)-binding Rossmann-like Domain"/>
    <property type="match status" value="1"/>
</dbReference>
<dbReference type="PANTHER" id="PTHR43377">
    <property type="entry name" value="BILIVERDIN REDUCTASE A"/>
    <property type="match status" value="1"/>
</dbReference>
<dbReference type="InterPro" id="IPR051450">
    <property type="entry name" value="Gfo/Idh/MocA_Oxidoreductases"/>
</dbReference>
<protein>
    <submittedName>
        <fullName evidence="3">Gfo/Idh/MocA family oxidoreductase</fullName>
    </submittedName>
</protein>
<comment type="caution">
    <text evidence="3">The sequence shown here is derived from an EMBL/GenBank/DDBJ whole genome shotgun (WGS) entry which is preliminary data.</text>
</comment>
<keyword evidence="4" id="KW-1185">Reference proteome</keyword>
<dbReference type="InterPro" id="IPR055170">
    <property type="entry name" value="GFO_IDH_MocA-like_dom"/>
</dbReference>
<name>A0A399D250_9BACT</name>
<evidence type="ECO:0000313" key="3">
    <source>
        <dbReference type="EMBL" id="RIH65543.1"/>
    </source>
</evidence>
<proteinExistence type="predicted"/>
<dbReference type="Gene3D" id="3.30.360.10">
    <property type="entry name" value="Dihydrodipicolinate Reductase, domain 2"/>
    <property type="match status" value="1"/>
</dbReference>
<dbReference type="PANTHER" id="PTHR43377:SF1">
    <property type="entry name" value="BILIVERDIN REDUCTASE A"/>
    <property type="match status" value="1"/>
</dbReference>
<gene>
    <name evidence="3" type="ORF">D1164_07685</name>
</gene>
<dbReference type="Proteomes" id="UP000266441">
    <property type="component" value="Unassembled WGS sequence"/>
</dbReference>
<reference evidence="3 4" key="1">
    <citation type="journal article" date="2015" name="Int. J. Syst. Evol. Microbiol.">
        <title>Mariniphaga sediminis sp. nov., isolated from coastal sediment.</title>
        <authorList>
            <person name="Wang F.Q."/>
            <person name="Shen Q.Y."/>
            <person name="Chen G.J."/>
            <person name="Du Z.J."/>
        </authorList>
    </citation>
    <scope>NUCLEOTIDE SEQUENCE [LARGE SCALE GENOMIC DNA]</scope>
    <source>
        <strain evidence="3 4">SY21</strain>
    </source>
</reference>
<feature type="domain" description="Gfo/Idh/MocA-like oxidoreductase N-terminal" evidence="1">
    <location>
        <begin position="3"/>
        <end position="135"/>
    </location>
</feature>
<evidence type="ECO:0000313" key="4">
    <source>
        <dbReference type="Proteomes" id="UP000266441"/>
    </source>
</evidence>
<dbReference type="OrthoDB" id="9815825at2"/>
<evidence type="ECO:0000259" key="2">
    <source>
        <dbReference type="Pfam" id="PF22725"/>
    </source>
</evidence>
<dbReference type="RefSeq" id="WP_119349385.1">
    <property type="nucleotide sequence ID" value="NZ_QWET01000005.1"/>
</dbReference>
<sequence length="331" mass="37472">MKKVAVVGFGFMGMTHTMNIIKNPELDLVAIVDIETDEIEKKLTSKSGNFSTGSIESDTLKKIRKYQTLDECLEKEELDAIHICVHTNMHYIMAKKALECSKHVFLEKPFTLNIKQAEELIALAKDQKRILMVAHVVRFMPPYMKLKQLIDSEEYGKLKFLSLSRFSGIPTWGQWKEKQKDFGSSGGALFDLVIHDIDFVNYLLGLPEEIKCNYLPGELSNHDYISALWLYKAKGIHVRIEGGNTFHTNFPFQAGYIATFENASLLYTTFKGEVIQIATENSLLEIAAGDAGDGFYNEIAYFASCINNNIEPIKCMPESSLQTVQLCYNHL</sequence>
<accession>A0A399D250</accession>
<dbReference type="Pfam" id="PF22725">
    <property type="entry name" value="GFO_IDH_MocA_C3"/>
    <property type="match status" value="1"/>
</dbReference>
<evidence type="ECO:0000259" key="1">
    <source>
        <dbReference type="Pfam" id="PF01408"/>
    </source>
</evidence>
<dbReference type="GO" id="GO:0000166">
    <property type="term" value="F:nucleotide binding"/>
    <property type="evidence" value="ECO:0007669"/>
    <property type="project" value="InterPro"/>
</dbReference>
<dbReference type="InterPro" id="IPR036291">
    <property type="entry name" value="NAD(P)-bd_dom_sf"/>
</dbReference>
<dbReference type="Pfam" id="PF01408">
    <property type="entry name" value="GFO_IDH_MocA"/>
    <property type="match status" value="1"/>
</dbReference>